<keyword evidence="3" id="KW-1185">Reference proteome</keyword>
<evidence type="ECO:0000256" key="1">
    <source>
        <dbReference type="SAM" id="MobiDB-lite"/>
    </source>
</evidence>
<gene>
    <name evidence="2" type="ORF">GCM10011357_08950</name>
</gene>
<dbReference type="SUPFAM" id="SSF49478">
    <property type="entry name" value="Cna protein B-type domain"/>
    <property type="match status" value="1"/>
</dbReference>
<sequence>MLFVLLTTLFSAVASSQDTSAATLSEIKKTLSVIKRKYAGRRQSDIENTKPENVSAPDKMMQTPPEAASTDATAVTPKLTDAPVLNTNADDIAMSESSPDVVISPSEVPETAIGSRFAEGEELILSLSLGDIYLADMFAFKSRRGLKVGLIEFSELMEFPIEVDLDPVSAQGWFLSTDNQFSLKKGDAEQLLVDIAGQKATVAEDAYFIDDDIYLELTDLADWFEFAIALNEAQLTLTLTPSTPFPIQQRMARRGNEVYRSGTTPSVLPPIDSGYQLYSSPLLDVQASVQTDEDDTSSSYSLLSSQDMAYFNSQLFLAGNDRNGLNNARLTFSRQSAQADLLGALQMTEFAFGDVVPVNVGAGQTKGLSRGFSMNNATRGLVDNQRVNLTGEVQAGWDVELHRNGVLIDRRLSVDDGRYAFNDIELSFGENNFELILYGPQGQVETRQESYFIDSNTVSQGEGLLQFSLVDANRSLLGVSEDTQDLTQRGVDASAVYDYGVSDWLSVGVGSSFFEPELGDTQQQYSLRTNVVVGDIGLYNATYKLDKDNRANFSQNFRTRIGQTSWSLGYRHNEILDEERRDTGSGDTEVITLRMTGRLFHDLAFPLSYENRYQQVQFENGKKTEQIQNILGINSRYGSVTNALIMQRGEGTGDQEENTSDEDWDLGGSLSYKNRFGKAFTRFFMNYRIEPFSELSSVGSAVTFPITSYLKSEFRYSHSLQTDEDQYDLRLNWLGDTFTLSGLLNYDTGNDWSVSLNARMSLGYESELGRFFASGRSLSQSGSLSVRVYEDSNLDKQYTQGEPVLDDVEVEAVQAYRRERTDASGVAVLKALPNHRRTDIVIDKASLPDFTLTPVDPGFSVNGRKGLIQHVDIAVVRAGELDGVIYLKDEQGVESPAPRMRINLVNMQGDVVASTRSEFDGYYLFDSIMPGDYQLQIDSALLSRRSLRQKTKKQLIVSNRGDLITGVDFVLSPLKKARGFVVNAGEFRSVGLLKLYYQLLQKRLGKSMLQDAFYIRPTDMQSYVIGLGYYEDSENAEVLAEEQCQMFSQSEVKCSVDYFEFEY</sequence>
<dbReference type="InterPro" id="IPR013783">
    <property type="entry name" value="Ig-like_fold"/>
</dbReference>
<reference evidence="3" key="1">
    <citation type="journal article" date="2019" name="Int. J. Syst. Evol. Microbiol.">
        <title>The Global Catalogue of Microorganisms (GCM) 10K type strain sequencing project: providing services to taxonomists for standard genome sequencing and annotation.</title>
        <authorList>
            <consortium name="The Broad Institute Genomics Platform"/>
            <consortium name="The Broad Institute Genome Sequencing Center for Infectious Disease"/>
            <person name="Wu L."/>
            <person name="Ma J."/>
        </authorList>
    </citation>
    <scope>NUCLEOTIDE SEQUENCE [LARGE SCALE GENOMIC DNA]</scope>
    <source>
        <strain evidence="3">CGMCC 1.12923</strain>
    </source>
</reference>
<dbReference type="EMBL" id="BMGJ01000002">
    <property type="protein sequence ID" value="GGD55546.1"/>
    <property type="molecule type" value="Genomic_DNA"/>
</dbReference>
<dbReference type="Proteomes" id="UP000614272">
    <property type="component" value="Unassembled WGS sequence"/>
</dbReference>
<proteinExistence type="predicted"/>
<protein>
    <recommendedName>
        <fullName evidence="4">SPOR domain-containing protein</fullName>
    </recommendedName>
</protein>
<organism evidence="2 3">
    <name type="scientific">Lacimicrobium alkaliphilum</name>
    <dbReference type="NCBI Taxonomy" id="1526571"/>
    <lineage>
        <taxon>Bacteria</taxon>
        <taxon>Pseudomonadati</taxon>
        <taxon>Pseudomonadota</taxon>
        <taxon>Gammaproteobacteria</taxon>
        <taxon>Alteromonadales</taxon>
        <taxon>Alteromonadaceae</taxon>
        <taxon>Lacimicrobium</taxon>
    </lineage>
</organism>
<dbReference type="Gene3D" id="2.60.40.10">
    <property type="entry name" value="Immunoglobulins"/>
    <property type="match status" value="1"/>
</dbReference>
<comment type="caution">
    <text evidence="2">The sequence shown here is derived from an EMBL/GenBank/DDBJ whole genome shotgun (WGS) entry which is preliminary data.</text>
</comment>
<feature type="region of interest" description="Disordered" evidence="1">
    <location>
        <begin position="42"/>
        <end position="73"/>
    </location>
</feature>
<name>A0ABQ1R5E6_9ALTE</name>
<evidence type="ECO:0000313" key="2">
    <source>
        <dbReference type="EMBL" id="GGD55546.1"/>
    </source>
</evidence>
<accession>A0ABQ1R5E6</accession>
<evidence type="ECO:0000313" key="3">
    <source>
        <dbReference type="Proteomes" id="UP000614272"/>
    </source>
</evidence>
<evidence type="ECO:0008006" key="4">
    <source>
        <dbReference type="Google" id="ProtNLM"/>
    </source>
</evidence>